<protein>
    <submittedName>
        <fullName evidence="1">F-box only protein 42</fullName>
    </submittedName>
</protein>
<comment type="caution">
    <text evidence="1">The sequence shown here is derived from an EMBL/GenBank/DDBJ whole genome shotgun (WGS) entry which is preliminary data.</text>
</comment>
<gene>
    <name evidence="1" type="ORF">MML48_3g00021907</name>
</gene>
<keyword evidence="2" id="KW-1185">Reference proteome</keyword>
<accession>A0ACB9TH24</accession>
<sequence>MTVNETKKVYTIDDLPDEVLEFILGLIPPYKDIHDCMLVSKRWRSCVLSEYSSLLSKIRPVIYDVIKIKRRNLNKAIADFDIAWNTLTPAALAPTITKRYSHAAGVHENSMYIFGGCTCSMTTFNDLWRLDLSKRQWIRPLTMGTYPSPKACSTMVCYKDYLANRWTCVNTDITPPPTAGHSVSVHRNWMVVFGGLQRANNVVHTTTSNDIWKLNLDTWTWYKQETQGHIKPVERYAQSQTVLNDDNVLILGGSGGPSFYYADAWVLNMVGDIWKWIPVEVRNSEDAPSNLWCNPVCKESAKHNAPFMYYSKRVWVPPRENQEQNEQNNEGPSRGRTERKVDTDENVNGRRGTLKGLKRNNSDVGEHSNQLPLHEPASNISLAAFNNASNQPSTSREERRLENMRRVEAKWKTIWKSKENKNSYETRIKQKRNVLGMYVLDISHALDEKPYVSWLPLKNDGILSQGPEETVLYTLVEGKSELIMFGGIQKDPASLVCTTNLSNQVSNSLHFITAPKYII</sequence>
<organism evidence="1 2">
    <name type="scientific">Holotrichia oblita</name>
    <name type="common">Chafer beetle</name>
    <dbReference type="NCBI Taxonomy" id="644536"/>
    <lineage>
        <taxon>Eukaryota</taxon>
        <taxon>Metazoa</taxon>
        <taxon>Ecdysozoa</taxon>
        <taxon>Arthropoda</taxon>
        <taxon>Hexapoda</taxon>
        <taxon>Insecta</taxon>
        <taxon>Pterygota</taxon>
        <taxon>Neoptera</taxon>
        <taxon>Endopterygota</taxon>
        <taxon>Coleoptera</taxon>
        <taxon>Polyphaga</taxon>
        <taxon>Scarabaeiformia</taxon>
        <taxon>Scarabaeidae</taxon>
        <taxon>Melolonthinae</taxon>
        <taxon>Holotrichia</taxon>
    </lineage>
</organism>
<dbReference type="Proteomes" id="UP001056778">
    <property type="component" value="Chromosome 3"/>
</dbReference>
<evidence type="ECO:0000313" key="2">
    <source>
        <dbReference type="Proteomes" id="UP001056778"/>
    </source>
</evidence>
<proteinExistence type="predicted"/>
<reference evidence="1" key="1">
    <citation type="submission" date="2022-04" db="EMBL/GenBank/DDBJ databases">
        <title>Chromosome-scale genome assembly of Holotrichia oblita Faldermann.</title>
        <authorList>
            <person name="Rongchong L."/>
        </authorList>
    </citation>
    <scope>NUCLEOTIDE SEQUENCE</scope>
    <source>
        <strain evidence="1">81SQS9</strain>
    </source>
</reference>
<name>A0ACB9TH24_HOLOL</name>
<evidence type="ECO:0000313" key="1">
    <source>
        <dbReference type="EMBL" id="KAI4466193.1"/>
    </source>
</evidence>
<dbReference type="EMBL" id="CM043017">
    <property type="protein sequence ID" value="KAI4466193.1"/>
    <property type="molecule type" value="Genomic_DNA"/>
</dbReference>